<dbReference type="GO" id="GO:0046920">
    <property type="term" value="F:alpha-(1-&gt;3)-fucosyltransferase activity"/>
    <property type="evidence" value="ECO:0007669"/>
    <property type="project" value="TreeGrafter"/>
</dbReference>
<dbReference type="Gene3D" id="3.40.50.11660">
    <property type="entry name" value="Glycosyl transferase family 10, C-terminal domain"/>
    <property type="match status" value="1"/>
</dbReference>
<accession>A0A3P7NXJ9</accession>
<evidence type="ECO:0000313" key="8">
    <source>
        <dbReference type="Proteomes" id="UP000281553"/>
    </source>
</evidence>
<sequence length="176" mass="20615">MANQQPETVIPQQEQTSILNRDNTQWLPEKHAQRKKKVVALISNLHPKNKRNDLFALSPYLFVRLVVDLYGRSQRNCSRDDETCLRNPTLFRKFNRCDMVPVVMGTQREVYCAVAPPNFFIHLDDFSSPAKLGYYLYCLDRNDTAYASYFAWKAYEKVVVRSYVIVFYSIYLPSLV</sequence>
<comment type="similarity">
    <text evidence="2 5">Belongs to the glycosyltransferase 10 family.</text>
</comment>
<dbReference type="AlphaFoldDB" id="A0A3P7NXJ9"/>
<gene>
    <name evidence="7" type="ORF">DILT_LOCUS6137</name>
</gene>
<dbReference type="SUPFAM" id="SSF53756">
    <property type="entry name" value="UDP-Glycosyltransferase/glycogen phosphorylase"/>
    <property type="match status" value="1"/>
</dbReference>
<dbReference type="GO" id="GO:0032580">
    <property type="term" value="C:Golgi cisterna membrane"/>
    <property type="evidence" value="ECO:0007669"/>
    <property type="project" value="UniProtKB-SubCell"/>
</dbReference>
<keyword evidence="8" id="KW-1185">Reference proteome</keyword>
<comment type="subcellular location">
    <subcellularLocation>
        <location evidence="5">Golgi apparatus</location>
        <location evidence="5">Golgi stack membrane</location>
        <topology evidence="5">Single-pass type II membrane protein</topology>
    </subcellularLocation>
</comment>
<dbReference type="Pfam" id="PF00852">
    <property type="entry name" value="Glyco_transf_10"/>
    <property type="match status" value="1"/>
</dbReference>
<evidence type="ECO:0000256" key="2">
    <source>
        <dbReference type="ARBA" id="ARBA00008919"/>
    </source>
</evidence>
<name>A0A3P7NXJ9_DIBLA</name>
<dbReference type="UniPathway" id="UPA00378"/>
<feature type="domain" description="Fucosyltransferase C-terminal" evidence="6">
    <location>
        <begin position="97"/>
        <end position="159"/>
    </location>
</feature>
<evidence type="ECO:0000313" key="7">
    <source>
        <dbReference type="EMBL" id="VDN10306.1"/>
    </source>
</evidence>
<dbReference type="PANTHER" id="PTHR11929:SF145">
    <property type="entry name" value="ALPHA-(1,3)-FUCOSYLTRANSFERASE FUT-1"/>
    <property type="match status" value="1"/>
</dbReference>
<keyword evidence="3 5" id="KW-0328">Glycosyltransferase</keyword>
<dbReference type="PANTHER" id="PTHR11929">
    <property type="entry name" value="ALPHA- 1,3 -FUCOSYLTRANSFERASE"/>
    <property type="match status" value="1"/>
</dbReference>
<dbReference type="InterPro" id="IPR038577">
    <property type="entry name" value="GT10-like_C_sf"/>
</dbReference>
<reference evidence="7 8" key="1">
    <citation type="submission" date="2018-11" db="EMBL/GenBank/DDBJ databases">
        <authorList>
            <consortium name="Pathogen Informatics"/>
        </authorList>
    </citation>
    <scope>NUCLEOTIDE SEQUENCE [LARGE SCALE GENOMIC DNA]</scope>
</reference>
<keyword evidence="5" id="KW-0472">Membrane</keyword>
<keyword evidence="4 5" id="KW-0808">Transferase</keyword>
<comment type="pathway">
    <text evidence="1">Protein modification; protein glycosylation.</text>
</comment>
<proteinExistence type="inferred from homology"/>
<dbReference type="InterPro" id="IPR055270">
    <property type="entry name" value="Glyco_tran_10_C"/>
</dbReference>
<dbReference type="InterPro" id="IPR001503">
    <property type="entry name" value="Glyco_trans_10"/>
</dbReference>
<evidence type="ECO:0000259" key="6">
    <source>
        <dbReference type="Pfam" id="PF00852"/>
    </source>
</evidence>
<protein>
    <recommendedName>
        <fullName evidence="5">Fucosyltransferase</fullName>
        <ecNumber evidence="5">2.4.1.-</ecNumber>
    </recommendedName>
</protein>
<organism evidence="7 8">
    <name type="scientific">Dibothriocephalus latus</name>
    <name type="common">Fish tapeworm</name>
    <name type="synonym">Diphyllobothrium latum</name>
    <dbReference type="NCBI Taxonomy" id="60516"/>
    <lineage>
        <taxon>Eukaryota</taxon>
        <taxon>Metazoa</taxon>
        <taxon>Spiralia</taxon>
        <taxon>Lophotrochozoa</taxon>
        <taxon>Platyhelminthes</taxon>
        <taxon>Cestoda</taxon>
        <taxon>Eucestoda</taxon>
        <taxon>Diphyllobothriidea</taxon>
        <taxon>Diphyllobothriidae</taxon>
        <taxon>Dibothriocephalus</taxon>
    </lineage>
</organism>
<dbReference type="EC" id="2.4.1.-" evidence="5"/>
<dbReference type="OrthoDB" id="427096at2759"/>
<evidence type="ECO:0000256" key="4">
    <source>
        <dbReference type="ARBA" id="ARBA00022679"/>
    </source>
</evidence>
<keyword evidence="5" id="KW-0812">Transmembrane</keyword>
<keyword evidence="5" id="KW-0333">Golgi apparatus</keyword>
<evidence type="ECO:0000256" key="1">
    <source>
        <dbReference type="ARBA" id="ARBA00004922"/>
    </source>
</evidence>
<evidence type="ECO:0000256" key="5">
    <source>
        <dbReference type="RuleBase" id="RU003832"/>
    </source>
</evidence>
<dbReference type="EMBL" id="UYRU01048877">
    <property type="protein sequence ID" value="VDN10306.1"/>
    <property type="molecule type" value="Genomic_DNA"/>
</dbReference>
<dbReference type="Proteomes" id="UP000281553">
    <property type="component" value="Unassembled WGS sequence"/>
</dbReference>
<evidence type="ECO:0000256" key="3">
    <source>
        <dbReference type="ARBA" id="ARBA00022676"/>
    </source>
</evidence>